<dbReference type="EC" id="2.1.1.37" evidence="8"/>
<keyword evidence="3 6" id="KW-0949">S-adenosyl-L-methionine</keyword>
<evidence type="ECO:0000256" key="2">
    <source>
        <dbReference type="ARBA" id="ARBA00022679"/>
    </source>
</evidence>
<dbReference type="PROSITE" id="PS00094">
    <property type="entry name" value="C5_MTASE_1"/>
    <property type="match status" value="1"/>
</dbReference>
<dbReference type="InterPro" id="IPR001525">
    <property type="entry name" value="C5_MeTfrase"/>
</dbReference>
<dbReference type="InterPro" id="IPR050390">
    <property type="entry name" value="C5-Methyltransferase"/>
</dbReference>
<accession>A0A1H0FSF2</accession>
<evidence type="ECO:0000313" key="9">
    <source>
        <dbReference type="EMBL" id="SDN97586.1"/>
    </source>
</evidence>
<comment type="catalytic activity">
    <reaction evidence="5 8">
        <text>a 2'-deoxycytidine in DNA + S-adenosyl-L-methionine = a 5-methyl-2'-deoxycytidine in DNA + S-adenosyl-L-homocysteine + H(+)</text>
        <dbReference type="Rhea" id="RHEA:13681"/>
        <dbReference type="Rhea" id="RHEA-COMP:11369"/>
        <dbReference type="Rhea" id="RHEA-COMP:11370"/>
        <dbReference type="ChEBI" id="CHEBI:15378"/>
        <dbReference type="ChEBI" id="CHEBI:57856"/>
        <dbReference type="ChEBI" id="CHEBI:59789"/>
        <dbReference type="ChEBI" id="CHEBI:85452"/>
        <dbReference type="ChEBI" id="CHEBI:85454"/>
        <dbReference type="EC" id="2.1.1.37"/>
    </reaction>
</comment>
<evidence type="ECO:0000256" key="6">
    <source>
        <dbReference type="PROSITE-ProRule" id="PRU01016"/>
    </source>
</evidence>
<dbReference type="PROSITE" id="PS00095">
    <property type="entry name" value="C5_MTASE_2"/>
    <property type="match status" value="1"/>
</dbReference>
<dbReference type="PANTHER" id="PTHR10629:SF52">
    <property type="entry name" value="DNA (CYTOSINE-5)-METHYLTRANSFERASE 1"/>
    <property type="match status" value="1"/>
</dbReference>
<dbReference type="PROSITE" id="PS51679">
    <property type="entry name" value="SAM_MT_C5"/>
    <property type="match status" value="1"/>
</dbReference>
<comment type="similarity">
    <text evidence="6 7">Belongs to the class I-like SAM-binding methyltransferase superfamily. C5-methyltransferase family.</text>
</comment>
<comment type="caution">
    <text evidence="9">The sequence shown here is derived from an EMBL/GenBank/DDBJ whole genome shotgun (WGS) entry which is preliminary data.</text>
</comment>
<dbReference type="CDD" id="cd00315">
    <property type="entry name" value="Cyt_C5_DNA_methylase"/>
    <property type="match status" value="1"/>
</dbReference>
<dbReference type="EMBL" id="FNIW01000006">
    <property type="protein sequence ID" value="SDN97586.1"/>
    <property type="molecule type" value="Genomic_DNA"/>
</dbReference>
<dbReference type="NCBIfam" id="TIGR00675">
    <property type="entry name" value="dcm"/>
    <property type="match status" value="1"/>
</dbReference>
<dbReference type="GO" id="GO:0003677">
    <property type="term" value="F:DNA binding"/>
    <property type="evidence" value="ECO:0007669"/>
    <property type="project" value="TreeGrafter"/>
</dbReference>
<dbReference type="Pfam" id="PF00145">
    <property type="entry name" value="DNA_methylase"/>
    <property type="match status" value="1"/>
</dbReference>
<evidence type="ECO:0000256" key="1">
    <source>
        <dbReference type="ARBA" id="ARBA00022603"/>
    </source>
</evidence>
<dbReference type="GO" id="GO:0032259">
    <property type="term" value="P:methylation"/>
    <property type="evidence" value="ECO:0007669"/>
    <property type="project" value="UniProtKB-KW"/>
</dbReference>
<dbReference type="Gene3D" id="3.90.120.10">
    <property type="entry name" value="DNA Methylase, subunit A, domain 2"/>
    <property type="match status" value="1"/>
</dbReference>
<dbReference type="InterPro" id="IPR031303">
    <property type="entry name" value="C5_meth_CS"/>
</dbReference>
<keyword evidence="2 6" id="KW-0808">Transferase</keyword>
<dbReference type="RefSeq" id="WP_091852856.1">
    <property type="nucleotide sequence ID" value="NZ_FNIW01000006.1"/>
</dbReference>
<evidence type="ECO:0000256" key="4">
    <source>
        <dbReference type="ARBA" id="ARBA00022747"/>
    </source>
</evidence>
<proteinExistence type="inferred from homology"/>
<sequence length="458" mass="52638">MKVVSLFSGCGGLDLGFEKAGFDVVWANEYDSSIHATYRLNHPKTQLCTLDIREIRANDIPDCDGIIGGPPCQSWSLGGKCLGIEDDRGKLVYDYIRIVKDKKPKFFIMENVPGMVTPRHFNAFNEFLNLFRNAGYVVKYELMNAADFKIPQDRQRVIIVGIRKDLNVEYLFPTKPDSTPVTLLRAIGDLRTPPTPYYNERVIEENNAISNHDYYTGPYDGKFMARNRVRGWDELSFTIQAQAKNEPLHPQAPKMVYVSSNERKFVEGKEKMYRRLSVRECARIQTFPDSFKFIYEKVTDGYKMVGNAVPPRLAYYVALSIKQCFSSFVSSGSDKGIVLIGYVKSESDFNIIRRERIYYIRGGNRPGAMQYGQLTKPIKWLLLHRDNHKVLLELVTGKAERCDNAFLKKLGFHPRGDEYWYFRINQEINNDSVLSAIVREVKVFKHSPHILSIENFVG</sequence>
<feature type="active site" evidence="6">
    <location>
        <position position="72"/>
    </location>
</feature>
<dbReference type="PRINTS" id="PR00105">
    <property type="entry name" value="C5METTRFRASE"/>
</dbReference>
<name>A0A1H0FSF2_9BACT</name>
<keyword evidence="4" id="KW-0680">Restriction system</keyword>
<organism evidence="9 10">
    <name type="scientific">Prevotella communis</name>
    <dbReference type="NCBI Taxonomy" id="2913614"/>
    <lineage>
        <taxon>Bacteria</taxon>
        <taxon>Pseudomonadati</taxon>
        <taxon>Bacteroidota</taxon>
        <taxon>Bacteroidia</taxon>
        <taxon>Bacteroidales</taxon>
        <taxon>Prevotellaceae</taxon>
        <taxon>Prevotella</taxon>
    </lineage>
</organism>
<dbReference type="Gene3D" id="3.40.50.150">
    <property type="entry name" value="Vaccinia Virus protein VP39"/>
    <property type="match status" value="1"/>
</dbReference>
<evidence type="ECO:0000256" key="3">
    <source>
        <dbReference type="ARBA" id="ARBA00022691"/>
    </source>
</evidence>
<reference evidence="10" key="1">
    <citation type="submission" date="2016-10" db="EMBL/GenBank/DDBJ databases">
        <authorList>
            <person name="de Groot N.N."/>
        </authorList>
    </citation>
    <scope>NUCLEOTIDE SEQUENCE [LARGE SCALE GENOMIC DNA]</scope>
    <source>
        <strain evidence="10">BP1-145</strain>
    </source>
</reference>
<dbReference type="OrthoDB" id="32195at2"/>
<dbReference type="InterPro" id="IPR018117">
    <property type="entry name" value="C5_DNA_meth_AS"/>
</dbReference>
<evidence type="ECO:0000256" key="7">
    <source>
        <dbReference type="RuleBase" id="RU000416"/>
    </source>
</evidence>
<dbReference type="PANTHER" id="PTHR10629">
    <property type="entry name" value="CYTOSINE-SPECIFIC METHYLTRANSFERASE"/>
    <property type="match status" value="1"/>
</dbReference>
<dbReference type="Proteomes" id="UP000199134">
    <property type="component" value="Unassembled WGS sequence"/>
</dbReference>
<dbReference type="SUPFAM" id="SSF53335">
    <property type="entry name" value="S-adenosyl-L-methionine-dependent methyltransferases"/>
    <property type="match status" value="1"/>
</dbReference>
<dbReference type="GO" id="GO:0003886">
    <property type="term" value="F:DNA (cytosine-5-)-methyltransferase activity"/>
    <property type="evidence" value="ECO:0007669"/>
    <property type="project" value="UniProtKB-EC"/>
</dbReference>
<dbReference type="GO" id="GO:0044027">
    <property type="term" value="P:negative regulation of gene expression via chromosomal CpG island methylation"/>
    <property type="evidence" value="ECO:0007669"/>
    <property type="project" value="TreeGrafter"/>
</dbReference>
<keyword evidence="1 6" id="KW-0489">Methyltransferase</keyword>
<dbReference type="AlphaFoldDB" id="A0A1H0FSF2"/>
<evidence type="ECO:0000256" key="8">
    <source>
        <dbReference type="RuleBase" id="RU000417"/>
    </source>
</evidence>
<protein>
    <recommendedName>
        <fullName evidence="8">Cytosine-specific methyltransferase</fullName>
        <ecNumber evidence="8">2.1.1.37</ecNumber>
    </recommendedName>
</protein>
<evidence type="ECO:0000313" key="10">
    <source>
        <dbReference type="Proteomes" id="UP000199134"/>
    </source>
</evidence>
<dbReference type="InterPro" id="IPR029063">
    <property type="entry name" value="SAM-dependent_MTases_sf"/>
</dbReference>
<evidence type="ECO:0000256" key="5">
    <source>
        <dbReference type="ARBA" id="ARBA00047422"/>
    </source>
</evidence>
<dbReference type="GO" id="GO:0009307">
    <property type="term" value="P:DNA restriction-modification system"/>
    <property type="evidence" value="ECO:0007669"/>
    <property type="project" value="UniProtKB-KW"/>
</dbReference>
<gene>
    <name evidence="9" type="ORF">SAMN04487900_10669</name>
</gene>